<evidence type="ECO:0000313" key="4">
    <source>
        <dbReference type="EMBL" id="GII25859.1"/>
    </source>
</evidence>
<dbReference type="PROSITE" id="PS50801">
    <property type="entry name" value="STAS"/>
    <property type="match status" value="1"/>
</dbReference>
<dbReference type="PANTHER" id="PTHR33495">
    <property type="entry name" value="ANTI-SIGMA FACTOR ANTAGONIST TM_1081-RELATED-RELATED"/>
    <property type="match status" value="1"/>
</dbReference>
<organism evidence="4 5">
    <name type="scientific">Planosporangium mesophilum</name>
    <dbReference type="NCBI Taxonomy" id="689768"/>
    <lineage>
        <taxon>Bacteria</taxon>
        <taxon>Bacillati</taxon>
        <taxon>Actinomycetota</taxon>
        <taxon>Actinomycetes</taxon>
        <taxon>Micromonosporales</taxon>
        <taxon>Micromonosporaceae</taxon>
        <taxon>Planosporangium</taxon>
    </lineage>
</organism>
<dbReference type="Gene3D" id="3.30.750.24">
    <property type="entry name" value="STAS domain"/>
    <property type="match status" value="1"/>
</dbReference>
<evidence type="ECO:0000313" key="5">
    <source>
        <dbReference type="Proteomes" id="UP000599074"/>
    </source>
</evidence>
<dbReference type="GO" id="GO:0043856">
    <property type="term" value="F:anti-sigma factor antagonist activity"/>
    <property type="evidence" value="ECO:0007669"/>
    <property type="project" value="InterPro"/>
</dbReference>
<name>A0A8J3TJN2_9ACTN</name>
<evidence type="ECO:0000259" key="3">
    <source>
        <dbReference type="PROSITE" id="PS50801"/>
    </source>
</evidence>
<dbReference type="InterPro" id="IPR036513">
    <property type="entry name" value="STAS_dom_sf"/>
</dbReference>
<keyword evidence="5" id="KW-1185">Reference proteome</keyword>
<comment type="caution">
    <text evidence="4">The sequence shown here is derived from an EMBL/GenBank/DDBJ whole genome shotgun (WGS) entry which is preliminary data.</text>
</comment>
<dbReference type="CDD" id="cd07043">
    <property type="entry name" value="STAS_anti-anti-sigma_factors"/>
    <property type="match status" value="1"/>
</dbReference>
<gene>
    <name evidence="4" type="ORF">Pme01_54560</name>
</gene>
<reference evidence="4" key="1">
    <citation type="submission" date="2021-01" db="EMBL/GenBank/DDBJ databases">
        <title>Whole genome shotgun sequence of Planosporangium mesophilum NBRC 109066.</title>
        <authorList>
            <person name="Komaki H."/>
            <person name="Tamura T."/>
        </authorList>
    </citation>
    <scope>NUCLEOTIDE SEQUENCE</scope>
    <source>
        <strain evidence="4">NBRC 109066</strain>
    </source>
</reference>
<sequence>MDVERGEAALPRQVRIPDEDPRFIAGPAEPSDLVISIRRPTADGEIVVSLDGELDLNAADRVRVALTDAVRTAGCRSLRVDLAAVPFVDSIGLGALVAGCREAGVADITFTMTNAQPPVRRVLDVTSLAGPLGLVSAAVPPAPSQ</sequence>
<dbReference type="PANTHER" id="PTHR33495:SF2">
    <property type="entry name" value="ANTI-SIGMA FACTOR ANTAGONIST TM_1081-RELATED"/>
    <property type="match status" value="1"/>
</dbReference>
<evidence type="ECO:0000256" key="1">
    <source>
        <dbReference type="ARBA" id="ARBA00009013"/>
    </source>
</evidence>
<dbReference type="InterPro" id="IPR002645">
    <property type="entry name" value="STAS_dom"/>
</dbReference>
<dbReference type="AlphaFoldDB" id="A0A8J3TJN2"/>
<evidence type="ECO:0000256" key="2">
    <source>
        <dbReference type="RuleBase" id="RU003749"/>
    </source>
</evidence>
<accession>A0A8J3TJN2</accession>
<dbReference type="EMBL" id="BOON01000060">
    <property type="protein sequence ID" value="GII25859.1"/>
    <property type="molecule type" value="Genomic_DNA"/>
</dbReference>
<proteinExistence type="inferred from homology"/>
<dbReference type="NCBIfam" id="TIGR00377">
    <property type="entry name" value="ant_ant_sig"/>
    <property type="match status" value="1"/>
</dbReference>
<dbReference type="InterPro" id="IPR003658">
    <property type="entry name" value="Anti-sigma_ant"/>
</dbReference>
<feature type="domain" description="STAS" evidence="3">
    <location>
        <begin position="35"/>
        <end position="145"/>
    </location>
</feature>
<dbReference type="SUPFAM" id="SSF52091">
    <property type="entry name" value="SpoIIaa-like"/>
    <property type="match status" value="1"/>
</dbReference>
<comment type="similarity">
    <text evidence="1 2">Belongs to the anti-sigma-factor antagonist family.</text>
</comment>
<dbReference type="Proteomes" id="UP000599074">
    <property type="component" value="Unassembled WGS sequence"/>
</dbReference>
<protein>
    <recommendedName>
        <fullName evidence="2">Anti-sigma factor antagonist</fullName>
    </recommendedName>
</protein>
<dbReference type="Pfam" id="PF01740">
    <property type="entry name" value="STAS"/>
    <property type="match status" value="1"/>
</dbReference>
<dbReference type="RefSeq" id="WP_168117806.1">
    <property type="nucleotide sequence ID" value="NZ_BOON01000060.1"/>
</dbReference>